<dbReference type="InterPro" id="IPR001761">
    <property type="entry name" value="Peripla_BP/Lac1_sug-bd_dom"/>
</dbReference>
<dbReference type="InterPro" id="IPR000843">
    <property type="entry name" value="HTH_LacI"/>
</dbReference>
<dbReference type="CDD" id="cd06267">
    <property type="entry name" value="PBP1_LacI_sugar_binding-like"/>
    <property type="match status" value="1"/>
</dbReference>
<evidence type="ECO:0000313" key="6">
    <source>
        <dbReference type="Proteomes" id="UP001321543"/>
    </source>
</evidence>
<dbReference type="CDD" id="cd01392">
    <property type="entry name" value="HTH_LacI"/>
    <property type="match status" value="1"/>
</dbReference>
<sequence>MAIQSRATVEDVARLAGVSAKTVSRVFAQRELVAAETVERVLAAAKRLRFRPNTLARGLRRGGGTNVVGFIMGELSNPFYYKVASGIEKELAAHGYSLVVATTDDTAEGEERVADTLLAQRIGALLLIPVGDDQSYLEGERQLGTPVITIDRPARNLAADAVVLDNRSIVREATSRLLARGHTRIAYACNPASVYTQDERLGGYREAMHAAGIANTEPWEVRRDDLDLPAAELIHELMARREPPTAIIAGNNRMTVGVLRALAGTARADRTALVGFDDFDTADVLGVTVISYQPEELGRRAAQLALARMADPGGFIRQETLPTWIVERGSGERPPADLETA</sequence>
<name>A0ABM8FRI5_9MICO</name>
<dbReference type="SMART" id="SM00354">
    <property type="entry name" value="HTH_LACI"/>
    <property type="match status" value="1"/>
</dbReference>
<dbReference type="SUPFAM" id="SSF53822">
    <property type="entry name" value="Periplasmic binding protein-like I"/>
    <property type="match status" value="1"/>
</dbReference>
<dbReference type="EMBL" id="AP027728">
    <property type="protein sequence ID" value="BDZ38002.1"/>
    <property type="molecule type" value="Genomic_DNA"/>
</dbReference>
<dbReference type="InterPro" id="IPR010982">
    <property type="entry name" value="Lambda_DNA-bd_dom_sf"/>
</dbReference>
<evidence type="ECO:0000256" key="2">
    <source>
        <dbReference type="ARBA" id="ARBA00023125"/>
    </source>
</evidence>
<dbReference type="InterPro" id="IPR028082">
    <property type="entry name" value="Peripla_BP_I"/>
</dbReference>
<evidence type="ECO:0000259" key="4">
    <source>
        <dbReference type="PROSITE" id="PS50932"/>
    </source>
</evidence>
<dbReference type="Gene3D" id="1.10.260.40">
    <property type="entry name" value="lambda repressor-like DNA-binding domains"/>
    <property type="match status" value="1"/>
</dbReference>
<proteinExistence type="predicted"/>
<dbReference type="SUPFAM" id="SSF47413">
    <property type="entry name" value="lambda repressor-like DNA-binding domains"/>
    <property type="match status" value="1"/>
</dbReference>
<evidence type="ECO:0000256" key="1">
    <source>
        <dbReference type="ARBA" id="ARBA00023015"/>
    </source>
</evidence>
<dbReference type="PROSITE" id="PS50932">
    <property type="entry name" value="HTH_LACI_2"/>
    <property type="match status" value="1"/>
</dbReference>
<dbReference type="Gene3D" id="3.40.50.2300">
    <property type="match status" value="2"/>
</dbReference>
<keyword evidence="3" id="KW-0804">Transcription</keyword>
<dbReference type="Proteomes" id="UP001321543">
    <property type="component" value="Chromosome"/>
</dbReference>
<keyword evidence="2" id="KW-0238">DNA-binding</keyword>
<keyword evidence="1" id="KW-0805">Transcription regulation</keyword>
<dbReference type="Pfam" id="PF00356">
    <property type="entry name" value="LacI"/>
    <property type="match status" value="1"/>
</dbReference>
<accession>A0ABM8FRI5</accession>
<feature type="domain" description="HTH lacI-type" evidence="4">
    <location>
        <begin position="7"/>
        <end position="61"/>
    </location>
</feature>
<reference evidence="6" key="1">
    <citation type="journal article" date="2019" name="Int. J. Syst. Evol. Microbiol.">
        <title>The Global Catalogue of Microorganisms (GCM) 10K type strain sequencing project: providing services to taxonomists for standard genome sequencing and annotation.</title>
        <authorList>
            <consortium name="The Broad Institute Genomics Platform"/>
            <consortium name="The Broad Institute Genome Sequencing Center for Infectious Disease"/>
            <person name="Wu L."/>
            <person name="Ma J."/>
        </authorList>
    </citation>
    <scope>NUCLEOTIDE SEQUENCE [LARGE SCALE GENOMIC DNA]</scope>
    <source>
        <strain evidence="6">NBRC 106310</strain>
    </source>
</reference>
<dbReference type="RefSeq" id="WP_378762585.1">
    <property type="nucleotide sequence ID" value="NZ_JBHSLY010000013.1"/>
</dbReference>
<dbReference type="PANTHER" id="PTHR30146:SF109">
    <property type="entry name" value="HTH-TYPE TRANSCRIPTIONAL REGULATOR GALS"/>
    <property type="match status" value="1"/>
</dbReference>
<evidence type="ECO:0000256" key="3">
    <source>
        <dbReference type="ARBA" id="ARBA00023163"/>
    </source>
</evidence>
<protein>
    <submittedName>
        <fullName evidence="5">LacI family transcriptional regulator</fullName>
    </submittedName>
</protein>
<gene>
    <name evidence="5" type="primary">lacI_1</name>
    <name evidence="5" type="ORF">GCM10025863_06160</name>
</gene>
<organism evidence="5 6">
    <name type="scientific">Microbacterium suwonense</name>
    <dbReference type="NCBI Taxonomy" id="683047"/>
    <lineage>
        <taxon>Bacteria</taxon>
        <taxon>Bacillati</taxon>
        <taxon>Actinomycetota</taxon>
        <taxon>Actinomycetes</taxon>
        <taxon>Micrococcales</taxon>
        <taxon>Microbacteriaceae</taxon>
        <taxon>Microbacterium</taxon>
    </lineage>
</organism>
<evidence type="ECO:0000313" key="5">
    <source>
        <dbReference type="EMBL" id="BDZ38002.1"/>
    </source>
</evidence>
<keyword evidence="6" id="KW-1185">Reference proteome</keyword>
<dbReference type="Pfam" id="PF00532">
    <property type="entry name" value="Peripla_BP_1"/>
    <property type="match status" value="1"/>
</dbReference>
<dbReference type="PANTHER" id="PTHR30146">
    <property type="entry name" value="LACI-RELATED TRANSCRIPTIONAL REPRESSOR"/>
    <property type="match status" value="1"/>
</dbReference>